<dbReference type="PANTHER" id="PTHR11059:SF0">
    <property type="entry name" value="DNA REPAIR PROTEIN RECN"/>
    <property type="match status" value="1"/>
</dbReference>
<dbReference type="PROSITE" id="PS00675">
    <property type="entry name" value="SIGMA54_INTERACT_1"/>
    <property type="match status" value="1"/>
</dbReference>
<evidence type="ECO:0000256" key="1">
    <source>
        <dbReference type="ARBA" id="ARBA00003618"/>
    </source>
</evidence>
<dbReference type="PIRSF" id="PIRSF003128">
    <property type="entry name" value="RecN"/>
    <property type="match status" value="1"/>
</dbReference>
<gene>
    <name evidence="11" type="ORF">W5A_06675</name>
</gene>
<dbReference type="PANTHER" id="PTHR11059">
    <property type="entry name" value="DNA REPAIR PROTEIN RECN"/>
    <property type="match status" value="1"/>
</dbReference>
<dbReference type="eggNOG" id="COG0497">
    <property type="taxonomic scope" value="Bacteria"/>
</dbReference>
<evidence type="ECO:0000256" key="9">
    <source>
        <dbReference type="PIRNR" id="PIRNR003128"/>
    </source>
</evidence>
<dbReference type="NCBIfam" id="TIGR00634">
    <property type="entry name" value="recN"/>
    <property type="match status" value="1"/>
</dbReference>
<comment type="caution">
    <text evidence="11">The sequence shown here is derived from an EMBL/GenBank/DDBJ whole genome shotgun (WGS) entry which is preliminary data.</text>
</comment>
<keyword evidence="5 9" id="KW-0227">DNA damage</keyword>
<dbReference type="STRING" id="946077.W5A_06675"/>
<sequence length="550" mass="60950">MLQSLSIKNFALIEDIKVRFSEGFLVITGETGAGKSILLDALSLVLGKRADLNSLKNKEEKCVIEAVFDIEHYGLAPFFAAEDIDFDASTIIRREILPSGKSRAFINDTPVTLDVMSSLGEQLVDVHSQHQTLQLGDTAFQFGFIDAVAGNTLVLEKYTSAYKELQKARAVLKSTVDSQAEAQKEYDYNLFLLKELKEAKLQAGVQEQLEEVHEKLSNIETIQERLAAGIQLFSEESVGVLSSLSELKSTFQKLTSYGKVFQELSDRLQSLFIEAEDIHQELQMQVQGLESDPGQLEQVSARLQRIYDLQKKHQVATVEELLTIEKALEVKVGVVENAEEFIKEQQKEVEKASEFTDKIAEQIRANRLKVIPKLKKQLETMLAELGMPNAQFQIEVAPSEVYFANGKDSLVFLFSANKGTAFGELKKVASGGELSRIMLVIKAIMAEHMSLPTIMFDEIDTGVSGEIASKMAAIMKEMSASRQVFSITHLPQVASKGGHHYKVFKEEVSGVTATQLTLLSKEERIVEIAQMLGGNLVTESALAHAKELLA</sequence>
<organism evidence="11 12">
    <name type="scientific">Imtechella halotolerans K1</name>
    <dbReference type="NCBI Taxonomy" id="946077"/>
    <lineage>
        <taxon>Bacteria</taxon>
        <taxon>Pseudomonadati</taxon>
        <taxon>Bacteroidota</taxon>
        <taxon>Flavobacteriia</taxon>
        <taxon>Flavobacteriales</taxon>
        <taxon>Flavobacteriaceae</taxon>
        <taxon>Imtechella</taxon>
    </lineage>
</organism>
<dbReference type="GO" id="GO:0006310">
    <property type="term" value="P:DNA recombination"/>
    <property type="evidence" value="ECO:0007669"/>
    <property type="project" value="InterPro"/>
</dbReference>
<evidence type="ECO:0000256" key="8">
    <source>
        <dbReference type="ARBA" id="ARBA00033408"/>
    </source>
</evidence>
<dbReference type="Pfam" id="PF02463">
    <property type="entry name" value="SMC_N"/>
    <property type="match status" value="1"/>
</dbReference>
<protein>
    <recommendedName>
        <fullName evidence="3 9">DNA repair protein RecN</fullName>
    </recommendedName>
    <alternativeName>
        <fullName evidence="8 9">Recombination protein N</fullName>
    </alternativeName>
</protein>
<evidence type="ECO:0000256" key="2">
    <source>
        <dbReference type="ARBA" id="ARBA00009441"/>
    </source>
</evidence>
<accession>I0WFR7</accession>
<evidence type="ECO:0000313" key="12">
    <source>
        <dbReference type="Proteomes" id="UP000005938"/>
    </source>
</evidence>
<dbReference type="Proteomes" id="UP000005938">
    <property type="component" value="Unassembled WGS sequence"/>
</dbReference>
<dbReference type="GO" id="GO:0009432">
    <property type="term" value="P:SOS response"/>
    <property type="evidence" value="ECO:0007669"/>
    <property type="project" value="TreeGrafter"/>
</dbReference>
<comment type="similarity">
    <text evidence="2 9">Belongs to the RecN family.</text>
</comment>
<name>I0WFR7_9FLAO</name>
<dbReference type="RefSeq" id="WP_008238715.1">
    <property type="nucleotide sequence ID" value="NZ_AJJU01000006.1"/>
</dbReference>
<dbReference type="InterPro" id="IPR003395">
    <property type="entry name" value="RecF/RecN/SMC_N"/>
</dbReference>
<dbReference type="OrthoDB" id="9806954at2"/>
<dbReference type="InterPro" id="IPR025662">
    <property type="entry name" value="Sigma_54_int_dom_ATP-bd_1"/>
</dbReference>
<dbReference type="PATRIC" id="fig|946077.3.peg.1352"/>
<dbReference type="Gene3D" id="3.40.50.300">
    <property type="entry name" value="P-loop containing nucleotide triphosphate hydrolases"/>
    <property type="match status" value="2"/>
</dbReference>
<evidence type="ECO:0000256" key="7">
    <source>
        <dbReference type="ARBA" id="ARBA00023204"/>
    </source>
</evidence>
<dbReference type="EMBL" id="AJJU01000006">
    <property type="protein sequence ID" value="EID75233.1"/>
    <property type="molecule type" value="Genomic_DNA"/>
</dbReference>
<dbReference type="GO" id="GO:0043590">
    <property type="term" value="C:bacterial nucleoid"/>
    <property type="evidence" value="ECO:0007669"/>
    <property type="project" value="TreeGrafter"/>
</dbReference>
<feature type="domain" description="RecF/RecN/SMC N-terminal" evidence="10">
    <location>
        <begin position="1"/>
        <end position="507"/>
    </location>
</feature>
<reference evidence="11 12" key="1">
    <citation type="journal article" date="2012" name="J. Bacteriol.">
        <title>Genome Sequence of the Halotolerant Bacterium Imtechella halotolerans K1T.</title>
        <authorList>
            <person name="Kumar S."/>
            <person name="Vikram S."/>
            <person name="Subramanian S."/>
            <person name="Raghava G.P."/>
            <person name="Pinnaka A.K."/>
        </authorList>
    </citation>
    <scope>NUCLEOTIDE SEQUENCE [LARGE SCALE GENOMIC DNA]</scope>
    <source>
        <strain evidence="11 12">K1</strain>
    </source>
</reference>
<evidence type="ECO:0000256" key="5">
    <source>
        <dbReference type="ARBA" id="ARBA00022763"/>
    </source>
</evidence>
<evidence type="ECO:0000256" key="4">
    <source>
        <dbReference type="ARBA" id="ARBA00022741"/>
    </source>
</evidence>
<comment type="function">
    <text evidence="1 9">May be involved in recombinational repair of damaged DNA.</text>
</comment>
<dbReference type="InterPro" id="IPR027417">
    <property type="entry name" value="P-loop_NTPase"/>
</dbReference>
<dbReference type="CDD" id="cd03241">
    <property type="entry name" value="ABC_RecN"/>
    <property type="match status" value="2"/>
</dbReference>
<dbReference type="GO" id="GO:0005524">
    <property type="term" value="F:ATP binding"/>
    <property type="evidence" value="ECO:0007669"/>
    <property type="project" value="UniProtKB-KW"/>
</dbReference>
<evidence type="ECO:0000259" key="10">
    <source>
        <dbReference type="Pfam" id="PF02463"/>
    </source>
</evidence>
<dbReference type="GO" id="GO:0006281">
    <property type="term" value="P:DNA repair"/>
    <property type="evidence" value="ECO:0007669"/>
    <property type="project" value="UniProtKB-KW"/>
</dbReference>
<dbReference type="SUPFAM" id="SSF52540">
    <property type="entry name" value="P-loop containing nucleoside triphosphate hydrolases"/>
    <property type="match status" value="2"/>
</dbReference>
<dbReference type="AlphaFoldDB" id="I0WFR7"/>
<evidence type="ECO:0000313" key="11">
    <source>
        <dbReference type="EMBL" id="EID75233.1"/>
    </source>
</evidence>
<keyword evidence="6" id="KW-0067">ATP-binding</keyword>
<evidence type="ECO:0000256" key="3">
    <source>
        <dbReference type="ARBA" id="ARBA00021315"/>
    </source>
</evidence>
<keyword evidence="12" id="KW-1185">Reference proteome</keyword>
<proteinExistence type="inferred from homology"/>
<keyword evidence="4" id="KW-0547">Nucleotide-binding</keyword>
<dbReference type="InterPro" id="IPR004604">
    <property type="entry name" value="DNA_recomb/repair_RecN"/>
</dbReference>
<keyword evidence="7 9" id="KW-0234">DNA repair</keyword>
<evidence type="ECO:0000256" key="6">
    <source>
        <dbReference type="ARBA" id="ARBA00022840"/>
    </source>
</evidence>